<dbReference type="Gene3D" id="3.10.120.10">
    <property type="entry name" value="Cytochrome b5-like heme/steroid binding domain"/>
    <property type="match status" value="1"/>
</dbReference>
<name>A0ABN8J1C0_9NEOP</name>
<dbReference type="PANTHER" id="PTHR10281">
    <property type="entry name" value="MEMBRANE-ASSOCIATED PROGESTERONE RECEPTOR COMPONENT-RELATED"/>
    <property type="match status" value="1"/>
</dbReference>
<proteinExistence type="inferred from homology"/>
<dbReference type="Proteomes" id="UP000837857">
    <property type="component" value="Chromosome 7"/>
</dbReference>
<evidence type="ECO:0000256" key="1">
    <source>
        <dbReference type="ARBA" id="ARBA00038357"/>
    </source>
</evidence>
<evidence type="ECO:0000313" key="4">
    <source>
        <dbReference type="Proteomes" id="UP000837857"/>
    </source>
</evidence>
<dbReference type="EMBL" id="OW152819">
    <property type="protein sequence ID" value="CAH2073500.1"/>
    <property type="molecule type" value="Genomic_DNA"/>
</dbReference>
<feature type="non-terminal residue" evidence="3">
    <location>
        <position position="230"/>
    </location>
</feature>
<organism evidence="3 4">
    <name type="scientific">Iphiclides podalirius</name>
    <name type="common">scarce swallowtail</name>
    <dbReference type="NCBI Taxonomy" id="110791"/>
    <lineage>
        <taxon>Eukaryota</taxon>
        <taxon>Metazoa</taxon>
        <taxon>Ecdysozoa</taxon>
        <taxon>Arthropoda</taxon>
        <taxon>Hexapoda</taxon>
        <taxon>Insecta</taxon>
        <taxon>Pterygota</taxon>
        <taxon>Neoptera</taxon>
        <taxon>Endopterygota</taxon>
        <taxon>Lepidoptera</taxon>
        <taxon>Glossata</taxon>
        <taxon>Ditrysia</taxon>
        <taxon>Papilionoidea</taxon>
        <taxon>Papilionidae</taxon>
        <taxon>Papilioninae</taxon>
        <taxon>Iphiclides</taxon>
    </lineage>
</organism>
<dbReference type="InterPro" id="IPR036400">
    <property type="entry name" value="Cyt_B5-like_heme/steroid_sf"/>
</dbReference>
<dbReference type="InterPro" id="IPR050577">
    <property type="entry name" value="MAPR/NEUFC/NENF-like"/>
</dbReference>
<sequence>MTFLVTNNKSDDRVIFSQEELSRYNGIIHERLYLAVLGHVFDVTDGDKHYKPGSSYNYFIGKDGSRALVTGNFKDESHLKDHVIDLPCNDLLTLVNWQQTYRKKYKFLGLLEGRFYDTQGEETKYLKKVKSKLKDCREDEINAEKENQKYPPCNAMWNEDETSRVWCTKSSGGITRDWVGVPRLLFTPGEEYPRCVCVNLGNENSSTNLLKLYDNCPQSSTSCPPIENQT</sequence>
<accession>A0ABN8J1C0</accession>
<keyword evidence="4" id="KW-1185">Reference proteome</keyword>
<protein>
    <recommendedName>
        <fullName evidence="2">Cytochrome b5 heme-binding domain-containing protein</fullName>
    </recommendedName>
</protein>
<dbReference type="Pfam" id="PF00173">
    <property type="entry name" value="Cyt-b5"/>
    <property type="match status" value="1"/>
</dbReference>
<evidence type="ECO:0000313" key="3">
    <source>
        <dbReference type="EMBL" id="CAH2073500.1"/>
    </source>
</evidence>
<comment type="similarity">
    <text evidence="1">Belongs to the cytochrome b5 family. MAPR subfamily.</text>
</comment>
<dbReference type="PANTHER" id="PTHR10281:SF4">
    <property type="entry name" value="NEUFERRICIN"/>
    <property type="match status" value="1"/>
</dbReference>
<reference evidence="3" key="1">
    <citation type="submission" date="2022-03" db="EMBL/GenBank/DDBJ databases">
        <authorList>
            <person name="Martin H S."/>
        </authorList>
    </citation>
    <scope>NUCLEOTIDE SEQUENCE</scope>
</reference>
<gene>
    <name evidence="3" type="ORF">IPOD504_LOCUS15667</name>
</gene>
<dbReference type="SMART" id="SM01117">
    <property type="entry name" value="Cyt-b5"/>
    <property type="match status" value="1"/>
</dbReference>
<feature type="domain" description="Cytochrome b5 heme-binding" evidence="2">
    <location>
        <begin position="16"/>
        <end position="112"/>
    </location>
</feature>
<evidence type="ECO:0000259" key="2">
    <source>
        <dbReference type="SMART" id="SM01117"/>
    </source>
</evidence>
<dbReference type="SUPFAM" id="SSF55856">
    <property type="entry name" value="Cytochrome b5-like heme/steroid binding domain"/>
    <property type="match status" value="1"/>
</dbReference>
<dbReference type="InterPro" id="IPR001199">
    <property type="entry name" value="Cyt_B5-like_heme/steroid-bd"/>
</dbReference>